<evidence type="ECO:0000259" key="2">
    <source>
        <dbReference type="Pfam" id="PF18609"/>
    </source>
</evidence>
<evidence type="ECO:0000313" key="5">
    <source>
        <dbReference type="Proteomes" id="UP000000305"/>
    </source>
</evidence>
<dbReference type="EMBL" id="GL732651">
    <property type="protein sequence ID" value="EFX68664.1"/>
    <property type="molecule type" value="Genomic_DNA"/>
</dbReference>
<feature type="domain" description="Exuperantia SAM-like" evidence="2">
    <location>
        <begin position="228"/>
        <end position="290"/>
    </location>
</feature>
<feature type="compositionally biased region" description="Low complexity" evidence="1">
    <location>
        <begin position="13"/>
        <end position="32"/>
    </location>
</feature>
<dbReference type="Proteomes" id="UP000000305">
    <property type="component" value="Unassembled WGS sequence"/>
</dbReference>
<feature type="compositionally biased region" description="Polar residues" evidence="1">
    <location>
        <begin position="1"/>
        <end position="12"/>
    </location>
</feature>
<name>E9HHX2_DAPPU</name>
<dbReference type="InParanoid" id="E9HHX2"/>
<dbReference type="HOGENOM" id="CLU_056447_0_0_1"/>
<dbReference type="InterPro" id="IPR054362">
    <property type="entry name" value="Exu_RNase_H-like"/>
</dbReference>
<feature type="region of interest" description="Disordered" evidence="1">
    <location>
        <begin position="293"/>
        <end position="338"/>
    </location>
</feature>
<reference evidence="4 5" key="1">
    <citation type="journal article" date="2011" name="Science">
        <title>The ecoresponsive genome of Daphnia pulex.</title>
        <authorList>
            <person name="Colbourne J.K."/>
            <person name="Pfrender M.E."/>
            <person name="Gilbert D."/>
            <person name="Thomas W.K."/>
            <person name="Tucker A."/>
            <person name="Oakley T.H."/>
            <person name="Tokishita S."/>
            <person name="Aerts A."/>
            <person name="Arnold G.J."/>
            <person name="Basu M.K."/>
            <person name="Bauer D.J."/>
            <person name="Caceres C.E."/>
            <person name="Carmel L."/>
            <person name="Casola C."/>
            <person name="Choi J.H."/>
            <person name="Detter J.C."/>
            <person name="Dong Q."/>
            <person name="Dusheyko S."/>
            <person name="Eads B.D."/>
            <person name="Frohlich T."/>
            <person name="Geiler-Samerotte K.A."/>
            <person name="Gerlach D."/>
            <person name="Hatcher P."/>
            <person name="Jogdeo S."/>
            <person name="Krijgsveld J."/>
            <person name="Kriventseva E.V."/>
            <person name="Kultz D."/>
            <person name="Laforsch C."/>
            <person name="Lindquist E."/>
            <person name="Lopez J."/>
            <person name="Manak J.R."/>
            <person name="Muller J."/>
            <person name="Pangilinan J."/>
            <person name="Patwardhan R.P."/>
            <person name="Pitluck S."/>
            <person name="Pritham E.J."/>
            <person name="Rechtsteiner A."/>
            <person name="Rho M."/>
            <person name="Rogozin I.B."/>
            <person name="Sakarya O."/>
            <person name="Salamov A."/>
            <person name="Schaack S."/>
            <person name="Shapiro H."/>
            <person name="Shiga Y."/>
            <person name="Skalitzky C."/>
            <person name="Smith Z."/>
            <person name="Souvorov A."/>
            <person name="Sung W."/>
            <person name="Tang Z."/>
            <person name="Tsuchiya D."/>
            <person name="Tu H."/>
            <person name="Vos H."/>
            <person name="Wang M."/>
            <person name="Wolf Y.I."/>
            <person name="Yamagata H."/>
            <person name="Yamada T."/>
            <person name="Ye Y."/>
            <person name="Shaw J.R."/>
            <person name="Andrews J."/>
            <person name="Crease T.J."/>
            <person name="Tang H."/>
            <person name="Lucas S.M."/>
            <person name="Robertson H.M."/>
            <person name="Bork P."/>
            <person name="Koonin E.V."/>
            <person name="Zdobnov E.M."/>
            <person name="Grigoriev I.V."/>
            <person name="Lynch M."/>
            <person name="Boore J.L."/>
        </authorList>
    </citation>
    <scope>NUCLEOTIDE SEQUENCE [LARGE SCALE GENOMIC DNA]</scope>
</reference>
<keyword evidence="5" id="KW-1185">Reference proteome</keyword>
<feature type="compositionally biased region" description="Polar residues" evidence="1">
    <location>
        <begin position="322"/>
        <end position="338"/>
    </location>
</feature>
<dbReference type="KEGG" id="dpx:DAPPUDRAFT_114366"/>
<dbReference type="AlphaFoldDB" id="E9HHX2"/>
<proteinExistence type="predicted"/>
<dbReference type="GO" id="GO:0003723">
    <property type="term" value="F:RNA binding"/>
    <property type="evidence" value="ECO:0007669"/>
    <property type="project" value="InterPro"/>
</dbReference>
<dbReference type="Pfam" id="PF22123">
    <property type="entry name" value="Exu_RNase_H_like"/>
    <property type="match status" value="1"/>
</dbReference>
<dbReference type="InterPro" id="IPR040941">
    <property type="entry name" value="SAM_Exu"/>
</dbReference>
<dbReference type="InterPro" id="IPR037998">
    <property type="entry name" value="Exu"/>
</dbReference>
<organism evidence="4 5">
    <name type="scientific">Daphnia pulex</name>
    <name type="common">Water flea</name>
    <dbReference type="NCBI Taxonomy" id="6669"/>
    <lineage>
        <taxon>Eukaryota</taxon>
        <taxon>Metazoa</taxon>
        <taxon>Ecdysozoa</taxon>
        <taxon>Arthropoda</taxon>
        <taxon>Crustacea</taxon>
        <taxon>Branchiopoda</taxon>
        <taxon>Diplostraca</taxon>
        <taxon>Cladocera</taxon>
        <taxon>Anomopoda</taxon>
        <taxon>Daphniidae</taxon>
        <taxon>Daphnia</taxon>
    </lineage>
</organism>
<dbReference type="GO" id="GO:0045450">
    <property type="term" value="P:bicoid mRNA localization"/>
    <property type="evidence" value="ECO:0007669"/>
    <property type="project" value="InterPro"/>
</dbReference>
<dbReference type="PANTHER" id="PTHR12384:SF2">
    <property type="entry name" value="MATERNAL PROTEIN EXUPERANTIA"/>
    <property type="match status" value="1"/>
</dbReference>
<sequence>MAQNKITGMTNNSEEQQTSSSTEETIIEVVIQPPTTEAKVESDAPPAVITTQPAQPMPEHDDSIAVNQITEMTNNSEEQQTSSSTEETIIEVSIQPPTTEAKPAQPMPEHDDSIAVVMWEATVTGRRLIDEMVNLGSFYVAQEEKAEGHDFNEYVIPYGKLPLNVIRNYNLRIVDTGRYRMLKEIRNKRMLKSKSEVHDLKDEHRMVLKALADHHLGVDTPLESAVQRIKPRRRAEFLRHMLVESGITYAGLTETLKDKKDDGVVEVIKENINGKNEADVEEVIKLLNQHLAQPDKPVRRGSGRRAPRTRSLCTATDLEKQQPASRSSPRKTTTTLSK</sequence>
<accession>E9HHX2</accession>
<gene>
    <name evidence="4" type="ORF">DAPPUDRAFT_114366</name>
</gene>
<protein>
    <submittedName>
        <fullName evidence="4">Uncharacterized protein</fullName>
    </submittedName>
</protein>
<dbReference type="Pfam" id="PF18609">
    <property type="entry name" value="SAM_Exu"/>
    <property type="match status" value="1"/>
</dbReference>
<dbReference type="PhylomeDB" id="E9HHX2"/>
<dbReference type="GO" id="GO:0042803">
    <property type="term" value="F:protein homodimerization activity"/>
    <property type="evidence" value="ECO:0007669"/>
    <property type="project" value="InterPro"/>
</dbReference>
<evidence type="ECO:0000256" key="1">
    <source>
        <dbReference type="SAM" id="MobiDB-lite"/>
    </source>
</evidence>
<feature type="region of interest" description="Disordered" evidence="1">
    <location>
        <begin position="1"/>
        <end position="59"/>
    </location>
</feature>
<evidence type="ECO:0000259" key="3">
    <source>
        <dbReference type="Pfam" id="PF22123"/>
    </source>
</evidence>
<dbReference type="PANTHER" id="PTHR12384">
    <property type="entry name" value="MATERNAL PROTEIN EXUPERANTIA"/>
    <property type="match status" value="1"/>
</dbReference>
<evidence type="ECO:0000313" key="4">
    <source>
        <dbReference type="EMBL" id="EFX68664.1"/>
    </source>
</evidence>
<feature type="compositionally biased region" description="Basic residues" evidence="1">
    <location>
        <begin position="299"/>
        <end position="308"/>
    </location>
</feature>
<dbReference type="eggNOG" id="ENOG502QVAD">
    <property type="taxonomic scope" value="Eukaryota"/>
</dbReference>
<feature type="domain" description="Exuperantia RNAse H-like" evidence="3">
    <location>
        <begin position="116"/>
        <end position="202"/>
    </location>
</feature>
<dbReference type="OrthoDB" id="8251179at2759"/>